<dbReference type="InterPro" id="IPR042272">
    <property type="entry name" value="ATP12_ATP_synth-F1-assembly_N"/>
</dbReference>
<dbReference type="GO" id="GO:0043461">
    <property type="term" value="P:proton-transporting ATP synthase complex assembly"/>
    <property type="evidence" value="ECO:0007669"/>
    <property type="project" value="InterPro"/>
</dbReference>
<dbReference type="PANTHER" id="PTHR21013:SF10">
    <property type="entry name" value="ATP SYNTHASE MITOCHONDRIAL F1 COMPLEX ASSEMBLY FACTOR 2"/>
    <property type="match status" value="1"/>
</dbReference>
<evidence type="ECO:0000256" key="4">
    <source>
        <dbReference type="ARBA" id="ARBA00023128"/>
    </source>
</evidence>
<reference evidence="6" key="1">
    <citation type="submission" date="2018-06" db="EMBL/GenBank/DDBJ databases">
        <authorList>
            <person name="Zhirakovskaya E."/>
        </authorList>
    </citation>
    <scope>NUCLEOTIDE SEQUENCE</scope>
</reference>
<evidence type="ECO:0000256" key="5">
    <source>
        <dbReference type="ARBA" id="ARBA00023186"/>
    </source>
</evidence>
<proteinExistence type="inferred from homology"/>
<dbReference type="Gene3D" id="3.30.2180.10">
    <property type="entry name" value="ATP12-like"/>
    <property type="match status" value="1"/>
</dbReference>
<evidence type="ECO:0008006" key="7">
    <source>
        <dbReference type="Google" id="ProtNLM"/>
    </source>
</evidence>
<keyword evidence="4" id="KW-0496">Mitochondrion</keyword>
<dbReference type="InterPro" id="IPR011419">
    <property type="entry name" value="ATP12_ATP_synth-F1-assembly"/>
</dbReference>
<sequence length="259" mass="28884">MRDFLDDIQANMDAGIGRAQQHARKELPKRFYKNVTVEKSDGGFSIALDGRFCKTPAGKKVEVPSNELAEILSKEWLAQEGVIDARTMPLVRLINSALEGGHEVVADLRDEVVKFAANDLLLYRAEDPIELVEIQNKYWNPVLTSLEKHFSVIFEPVSGIIHRPQPEQSLAALNADLANVDYFVATALVSITGLTGSGLLAFALRHNLIADDAGWKSALVDEDFNAERWGKDPEAILRHEKRRVEFDAALKVLRLLDKV</sequence>
<evidence type="ECO:0000256" key="3">
    <source>
        <dbReference type="ARBA" id="ARBA00022946"/>
    </source>
</evidence>
<dbReference type="SUPFAM" id="SSF160909">
    <property type="entry name" value="ATP12-like"/>
    <property type="match status" value="1"/>
</dbReference>
<organism evidence="6">
    <name type="scientific">hydrothermal vent metagenome</name>
    <dbReference type="NCBI Taxonomy" id="652676"/>
    <lineage>
        <taxon>unclassified sequences</taxon>
        <taxon>metagenomes</taxon>
        <taxon>ecological metagenomes</taxon>
    </lineage>
</organism>
<dbReference type="InterPro" id="IPR023335">
    <property type="entry name" value="ATP12_ortho_dom_sf"/>
</dbReference>
<name>A0A3B0UK15_9ZZZZ</name>
<comment type="similarity">
    <text evidence="2">Belongs to the ATP12 family.</text>
</comment>
<comment type="subcellular location">
    <subcellularLocation>
        <location evidence="1">Mitochondrion</location>
    </subcellularLocation>
</comment>
<evidence type="ECO:0000256" key="1">
    <source>
        <dbReference type="ARBA" id="ARBA00004173"/>
    </source>
</evidence>
<dbReference type="AlphaFoldDB" id="A0A3B0UK15"/>
<dbReference type="Pfam" id="PF07542">
    <property type="entry name" value="ATP12"/>
    <property type="match status" value="1"/>
</dbReference>
<accession>A0A3B0UK15</accession>
<gene>
    <name evidence="6" type="ORF">MNBD_ALPHA11-1714</name>
</gene>
<evidence type="ECO:0000313" key="6">
    <source>
        <dbReference type="EMBL" id="VAW24839.1"/>
    </source>
</evidence>
<dbReference type="Gene3D" id="1.10.3580.10">
    <property type="entry name" value="ATP12 ATPase"/>
    <property type="match status" value="1"/>
</dbReference>
<dbReference type="GO" id="GO:0005739">
    <property type="term" value="C:mitochondrion"/>
    <property type="evidence" value="ECO:0007669"/>
    <property type="project" value="UniProtKB-SubCell"/>
</dbReference>
<keyword evidence="5" id="KW-0143">Chaperone</keyword>
<evidence type="ECO:0000256" key="2">
    <source>
        <dbReference type="ARBA" id="ARBA00008231"/>
    </source>
</evidence>
<dbReference type="EMBL" id="UOEQ01000561">
    <property type="protein sequence ID" value="VAW24839.1"/>
    <property type="molecule type" value="Genomic_DNA"/>
</dbReference>
<keyword evidence="3" id="KW-0809">Transit peptide</keyword>
<protein>
    <recommendedName>
        <fullName evidence="7">Chaperone required for the assembly of the mitochondrial F1-ATPase</fullName>
    </recommendedName>
</protein>
<dbReference type="PANTHER" id="PTHR21013">
    <property type="entry name" value="ATP SYNTHASE MITOCHONDRIAL F1 COMPLEX ASSEMBLY FACTOR 2/ATP12 PROTEIN, MITOCHONDRIAL PRECURSOR"/>
    <property type="match status" value="1"/>
</dbReference>